<dbReference type="Pfam" id="PF00578">
    <property type="entry name" value="AhpC-TSA"/>
    <property type="match status" value="1"/>
</dbReference>
<feature type="domain" description="Thioredoxin" evidence="13">
    <location>
        <begin position="35"/>
        <end position="200"/>
    </location>
</feature>
<keyword evidence="15" id="KW-1185">Reference proteome</keyword>
<comment type="caution">
    <text evidence="14">The sequence shown here is derived from an EMBL/GenBank/DDBJ whole genome shotgun (WGS) entry which is preliminary data.</text>
</comment>
<dbReference type="RefSeq" id="WP_018472335.1">
    <property type="nucleotide sequence ID" value="NZ_BMWX01000002.1"/>
</dbReference>
<accession>A0A918UME2</accession>
<evidence type="ECO:0000256" key="8">
    <source>
        <dbReference type="ARBA" id="ARBA00032824"/>
    </source>
</evidence>
<gene>
    <name evidence="14" type="ORF">GCM10007049_11330</name>
</gene>
<proteinExistence type="inferred from homology"/>
<dbReference type="EMBL" id="BMWX01000002">
    <property type="protein sequence ID" value="GGZ20487.1"/>
    <property type="molecule type" value="Genomic_DNA"/>
</dbReference>
<dbReference type="GO" id="GO:0034599">
    <property type="term" value="P:cellular response to oxidative stress"/>
    <property type="evidence" value="ECO:0007669"/>
    <property type="project" value="TreeGrafter"/>
</dbReference>
<dbReference type="EC" id="1.11.1.24" evidence="2"/>
<feature type="signal peptide" evidence="12">
    <location>
        <begin position="1"/>
        <end position="22"/>
    </location>
</feature>
<dbReference type="Gene3D" id="3.40.30.10">
    <property type="entry name" value="Glutaredoxin"/>
    <property type="match status" value="1"/>
</dbReference>
<feature type="chain" id="PRO_5036788426" description="thioredoxin-dependent peroxiredoxin" evidence="12">
    <location>
        <begin position="23"/>
        <end position="200"/>
    </location>
</feature>
<evidence type="ECO:0000256" key="3">
    <source>
        <dbReference type="ARBA" id="ARBA00022559"/>
    </source>
</evidence>
<protein>
    <recommendedName>
        <fullName evidence="2">thioredoxin-dependent peroxiredoxin</fullName>
        <ecNumber evidence="2">1.11.1.24</ecNumber>
    </recommendedName>
    <alternativeName>
        <fullName evidence="8">Thioredoxin peroxidase</fullName>
    </alternativeName>
    <alternativeName>
        <fullName evidence="10">Thioredoxin-dependent peroxiredoxin Bcp</fullName>
    </alternativeName>
</protein>
<evidence type="ECO:0000256" key="12">
    <source>
        <dbReference type="SAM" id="SignalP"/>
    </source>
</evidence>
<dbReference type="InterPro" id="IPR000866">
    <property type="entry name" value="AhpC/TSA"/>
</dbReference>
<evidence type="ECO:0000313" key="14">
    <source>
        <dbReference type="EMBL" id="GGZ20487.1"/>
    </source>
</evidence>
<dbReference type="GO" id="GO:0008379">
    <property type="term" value="F:thioredoxin peroxidase activity"/>
    <property type="evidence" value="ECO:0007669"/>
    <property type="project" value="TreeGrafter"/>
</dbReference>
<dbReference type="AlphaFoldDB" id="A0A918UME2"/>
<evidence type="ECO:0000256" key="11">
    <source>
        <dbReference type="ARBA" id="ARBA00049091"/>
    </source>
</evidence>
<evidence type="ECO:0000256" key="6">
    <source>
        <dbReference type="ARBA" id="ARBA00023157"/>
    </source>
</evidence>
<evidence type="ECO:0000256" key="1">
    <source>
        <dbReference type="ARBA" id="ARBA00003330"/>
    </source>
</evidence>
<evidence type="ECO:0000256" key="2">
    <source>
        <dbReference type="ARBA" id="ARBA00013017"/>
    </source>
</evidence>
<sequence>MRLKIKLLTALVMAFGITASYAQDLPANPTDISPLLIGEKVPSISILDADSKKHNLKDVVSEKPTLLIFYRGGWCPYCNKHLADLQTIEQDILDMGYQIVAISPDSPEGLHATVDKNELKYDLYSDSDLAVTKAFGLAYKAPEKYKKMLFNASAEKNPGELPVPALFVVDQEGTIQFEYINPNYDQRINAPMLKAVLENL</sequence>
<keyword evidence="5" id="KW-0560">Oxidoreductase</keyword>
<keyword evidence="12" id="KW-0732">Signal</keyword>
<comment type="similarity">
    <text evidence="9">Belongs to the peroxiredoxin family. BCP/PrxQ subfamily.</text>
</comment>
<dbReference type="CDD" id="cd02970">
    <property type="entry name" value="PRX_like2"/>
    <property type="match status" value="1"/>
</dbReference>
<evidence type="ECO:0000256" key="7">
    <source>
        <dbReference type="ARBA" id="ARBA00023284"/>
    </source>
</evidence>
<dbReference type="GO" id="GO:0045454">
    <property type="term" value="P:cell redox homeostasis"/>
    <property type="evidence" value="ECO:0007669"/>
    <property type="project" value="TreeGrafter"/>
</dbReference>
<name>A0A918UME2_9BACT</name>
<keyword evidence="6" id="KW-1015">Disulfide bond</keyword>
<keyword evidence="3" id="KW-0575">Peroxidase</keyword>
<comment type="catalytic activity">
    <reaction evidence="11">
        <text>a hydroperoxide + [thioredoxin]-dithiol = an alcohol + [thioredoxin]-disulfide + H2O</text>
        <dbReference type="Rhea" id="RHEA:62620"/>
        <dbReference type="Rhea" id="RHEA-COMP:10698"/>
        <dbReference type="Rhea" id="RHEA-COMP:10700"/>
        <dbReference type="ChEBI" id="CHEBI:15377"/>
        <dbReference type="ChEBI" id="CHEBI:29950"/>
        <dbReference type="ChEBI" id="CHEBI:30879"/>
        <dbReference type="ChEBI" id="CHEBI:35924"/>
        <dbReference type="ChEBI" id="CHEBI:50058"/>
        <dbReference type="EC" id="1.11.1.24"/>
    </reaction>
</comment>
<dbReference type="PROSITE" id="PS51352">
    <property type="entry name" value="THIOREDOXIN_2"/>
    <property type="match status" value="1"/>
</dbReference>
<dbReference type="PANTHER" id="PTHR42801">
    <property type="entry name" value="THIOREDOXIN-DEPENDENT PEROXIDE REDUCTASE"/>
    <property type="match status" value="1"/>
</dbReference>
<comment type="function">
    <text evidence="1">Thiol-specific peroxidase that catalyzes the reduction of hydrogen peroxide and organic hydroperoxides to water and alcohols, respectively. Plays a role in cell protection against oxidative stress by detoxifying peroxides and as sensor of hydrogen peroxide-mediated signaling events.</text>
</comment>
<dbReference type="InterPro" id="IPR050924">
    <property type="entry name" value="Peroxiredoxin_BCP/PrxQ"/>
</dbReference>
<evidence type="ECO:0000256" key="10">
    <source>
        <dbReference type="ARBA" id="ARBA00042639"/>
    </source>
</evidence>
<dbReference type="InterPro" id="IPR036249">
    <property type="entry name" value="Thioredoxin-like_sf"/>
</dbReference>
<evidence type="ECO:0000259" key="13">
    <source>
        <dbReference type="PROSITE" id="PS51352"/>
    </source>
</evidence>
<dbReference type="Proteomes" id="UP000619457">
    <property type="component" value="Unassembled WGS sequence"/>
</dbReference>
<reference evidence="14" key="2">
    <citation type="submission" date="2020-09" db="EMBL/GenBank/DDBJ databases">
        <authorList>
            <person name="Sun Q."/>
            <person name="Kim S."/>
        </authorList>
    </citation>
    <scope>NUCLEOTIDE SEQUENCE</scope>
    <source>
        <strain evidence="14">KCTC 12368</strain>
    </source>
</reference>
<evidence type="ECO:0000313" key="15">
    <source>
        <dbReference type="Proteomes" id="UP000619457"/>
    </source>
</evidence>
<evidence type="ECO:0000256" key="9">
    <source>
        <dbReference type="ARBA" id="ARBA00038489"/>
    </source>
</evidence>
<evidence type="ECO:0000256" key="5">
    <source>
        <dbReference type="ARBA" id="ARBA00023002"/>
    </source>
</evidence>
<evidence type="ECO:0000256" key="4">
    <source>
        <dbReference type="ARBA" id="ARBA00022862"/>
    </source>
</evidence>
<dbReference type="InterPro" id="IPR013766">
    <property type="entry name" value="Thioredoxin_domain"/>
</dbReference>
<dbReference type="GO" id="GO:0005737">
    <property type="term" value="C:cytoplasm"/>
    <property type="evidence" value="ECO:0007669"/>
    <property type="project" value="TreeGrafter"/>
</dbReference>
<dbReference type="PANTHER" id="PTHR42801:SF7">
    <property type="entry name" value="SLL1159 PROTEIN"/>
    <property type="match status" value="1"/>
</dbReference>
<organism evidence="14 15">
    <name type="scientific">Echinicola pacifica</name>
    <dbReference type="NCBI Taxonomy" id="346377"/>
    <lineage>
        <taxon>Bacteria</taxon>
        <taxon>Pseudomonadati</taxon>
        <taxon>Bacteroidota</taxon>
        <taxon>Cytophagia</taxon>
        <taxon>Cytophagales</taxon>
        <taxon>Cyclobacteriaceae</taxon>
        <taxon>Echinicola</taxon>
    </lineage>
</organism>
<dbReference type="SUPFAM" id="SSF52833">
    <property type="entry name" value="Thioredoxin-like"/>
    <property type="match status" value="1"/>
</dbReference>
<reference evidence="14" key="1">
    <citation type="journal article" date="2014" name="Int. J. Syst. Evol. Microbiol.">
        <title>Complete genome sequence of Corynebacterium casei LMG S-19264T (=DSM 44701T), isolated from a smear-ripened cheese.</title>
        <authorList>
            <consortium name="US DOE Joint Genome Institute (JGI-PGF)"/>
            <person name="Walter F."/>
            <person name="Albersmeier A."/>
            <person name="Kalinowski J."/>
            <person name="Ruckert C."/>
        </authorList>
    </citation>
    <scope>NUCLEOTIDE SEQUENCE</scope>
    <source>
        <strain evidence="14">KCTC 12368</strain>
    </source>
</reference>
<keyword evidence="4" id="KW-0049">Antioxidant</keyword>
<keyword evidence="7" id="KW-0676">Redox-active center</keyword>